<dbReference type="InterPro" id="IPR005110">
    <property type="entry name" value="MoeA_linker/N"/>
</dbReference>
<dbReference type="Pfam" id="PF03454">
    <property type="entry name" value="MoeA_C"/>
    <property type="match status" value="1"/>
</dbReference>
<evidence type="ECO:0000256" key="12">
    <source>
        <dbReference type="ARBA" id="ARBA00023268"/>
    </source>
</evidence>
<dbReference type="InterPro" id="IPR036688">
    <property type="entry name" value="MoeA_C_domain_IV_sf"/>
</dbReference>
<evidence type="ECO:0000256" key="13">
    <source>
        <dbReference type="PROSITE-ProRule" id="PRU00221"/>
    </source>
</evidence>
<dbReference type="Gene3D" id="2.170.190.11">
    <property type="entry name" value="Molybdopterin biosynthesis moea protein, domain 3"/>
    <property type="match status" value="1"/>
</dbReference>
<evidence type="ECO:0000256" key="4">
    <source>
        <dbReference type="ARBA" id="ARBA00008339"/>
    </source>
</evidence>
<evidence type="ECO:0000259" key="15">
    <source>
        <dbReference type="SMART" id="SM00852"/>
    </source>
</evidence>
<evidence type="ECO:0000256" key="7">
    <source>
        <dbReference type="ARBA" id="ARBA00022723"/>
    </source>
</evidence>
<keyword evidence="8" id="KW-0547">Nucleotide-binding</keyword>
<dbReference type="SMART" id="SM00852">
    <property type="entry name" value="MoCF_biosynth"/>
    <property type="match status" value="1"/>
</dbReference>
<name>A0AAW1S3I1_9CHLO</name>
<comment type="pathway">
    <text evidence="2 14">Cofactor biosynthesis; molybdopterin biosynthesis.</text>
</comment>
<feature type="repeat" description="WD" evidence="13">
    <location>
        <begin position="58"/>
        <end position="97"/>
    </location>
</feature>
<dbReference type="AlphaFoldDB" id="A0AAW1S3I1"/>
<protein>
    <recommendedName>
        <fullName evidence="14">Molybdopterin biosynthesis protein CNX1</fullName>
    </recommendedName>
    <alternativeName>
        <fullName evidence="14">Molybdenum cofactor biosynthesis enzyme CNX1</fullName>
    </alternativeName>
    <domain>
        <recommendedName>
            <fullName evidence="14">Molybdopterin molybdenumtransferase</fullName>
            <shortName evidence="14">MPT Mo-transferase</shortName>
            <ecNumber evidence="14">2.10.1.1</ecNumber>
        </recommendedName>
        <alternativeName>
            <fullName evidence="14">Domain E</fullName>
        </alternativeName>
    </domain>
    <domain>
        <recommendedName>
            <fullName evidence="14">Molybdopterin adenylyltransferase</fullName>
            <shortName evidence="14">MPT adenylyltransferase</shortName>
            <ecNumber evidence="14">2.7.7.75</ecNumber>
        </recommendedName>
        <alternativeName>
            <fullName evidence="14">Domain G</fullName>
        </alternativeName>
    </domain>
</protein>
<evidence type="ECO:0000256" key="9">
    <source>
        <dbReference type="ARBA" id="ARBA00022840"/>
    </source>
</evidence>
<dbReference type="PANTHER" id="PTHR10192">
    <property type="entry name" value="MOLYBDOPTERIN BIOSYNTHESIS PROTEIN"/>
    <property type="match status" value="1"/>
</dbReference>
<dbReference type="SUPFAM" id="SSF63867">
    <property type="entry name" value="MoeA C-terminal domain-like"/>
    <property type="match status" value="1"/>
</dbReference>
<keyword evidence="5 14" id="KW-0500">Molybdenum</keyword>
<dbReference type="PROSITE" id="PS50082">
    <property type="entry name" value="WD_REPEATS_2"/>
    <property type="match status" value="1"/>
</dbReference>
<dbReference type="Proteomes" id="UP001445335">
    <property type="component" value="Unassembled WGS sequence"/>
</dbReference>
<comment type="similarity">
    <text evidence="14">Belongs to the MoeA family.</text>
</comment>
<comment type="function">
    <text evidence="14">Catalyzes two steps in the biosynthesis of the molybdenum cofactor. In the first step, molybdopterin is adenylated. Subsequently, molybdate is inserted into adenylated molybdopterin and AMP is released.</text>
</comment>
<dbReference type="SUPFAM" id="SSF50978">
    <property type="entry name" value="WD40 repeat-like"/>
    <property type="match status" value="1"/>
</dbReference>
<evidence type="ECO:0000256" key="8">
    <source>
        <dbReference type="ARBA" id="ARBA00022741"/>
    </source>
</evidence>
<dbReference type="PROSITE" id="PS01079">
    <property type="entry name" value="MOCF_BIOSYNTHESIS_2"/>
    <property type="match status" value="1"/>
</dbReference>
<dbReference type="InterPro" id="IPR008284">
    <property type="entry name" value="MoCF_biosynth_CS"/>
</dbReference>
<comment type="similarity">
    <text evidence="3">In the N-terminal section; belongs to the MoaB/Mog family.</text>
</comment>
<keyword evidence="6 14" id="KW-0808">Transferase</keyword>
<accession>A0AAW1S3I1</accession>
<dbReference type="InterPro" id="IPR036425">
    <property type="entry name" value="MoaB/Mog-like_dom_sf"/>
</dbReference>
<proteinExistence type="inferred from homology"/>
<dbReference type="NCBIfam" id="TIGR00177">
    <property type="entry name" value="molyb_syn"/>
    <property type="match status" value="1"/>
</dbReference>
<organism evidence="16 17">
    <name type="scientific">Elliptochloris bilobata</name>
    <dbReference type="NCBI Taxonomy" id="381761"/>
    <lineage>
        <taxon>Eukaryota</taxon>
        <taxon>Viridiplantae</taxon>
        <taxon>Chlorophyta</taxon>
        <taxon>core chlorophytes</taxon>
        <taxon>Trebouxiophyceae</taxon>
        <taxon>Trebouxiophyceae incertae sedis</taxon>
        <taxon>Elliptochloris clade</taxon>
        <taxon>Elliptochloris</taxon>
    </lineage>
</organism>
<dbReference type="Gene3D" id="2.130.10.10">
    <property type="entry name" value="YVTN repeat-like/Quinoprotein amine dehydrogenase"/>
    <property type="match status" value="1"/>
</dbReference>
<dbReference type="FunFam" id="2.170.190.11:FF:000001">
    <property type="entry name" value="Molybdopterin molybdenumtransferase"/>
    <property type="match status" value="1"/>
</dbReference>
<dbReference type="GO" id="GO:0006777">
    <property type="term" value="P:Mo-molybdopterin cofactor biosynthetic process"/>
    <property type="evidence" value="ECO:0007669"/>
    <property type="project" value="UniProtKB-UniRule"/>
</dbReference>
<dbReference type="EMBL" id="JALJOU010000013">
    <property type="protein sequence ID" value="KAK9840649.1"/>
    <property type="molecule type" value="Genomic_DNA"/>
</dbReference>
<dbReference type="Gene3D" id="3.40.980.10">
    <property type="entry name" value="MoaB/Mog-like domain"/>
    <property type="match status" value="1"/>
</dbReference>
<dbReference type="NCBIfam" id="NF045515">
    <property type="entry name" value="Glp_gephyrin"/>
    <property type="match status" value="1"/>
</dbReference>
<dbReference type="EC" id="2.10.1.1" evidence="14"/>
<evidence type="ECO:0000256" key="2">
    <source>
        <dbReference type="ARBA" id="ARBA00005046"/>
    </source>
</evidence>
<dbReference type="InterPro" id="IPR001680">
    <property type="entry name" value="WD40_rpt"/>
</dbReference>
<dbReference type="Pfam" id="PF00994">
    <property type="entry name" value="MoCF_biosynth"/>
    <property type="match status" value="1"/>
</dbReference>
<evidence type="ECO:0000256" key="14">
    <source>
        <dbReference type="RuleBase" id="RU365090"/>
    </source>
</evidence>
<dbReference type="FunFam" id="2.40.340.10:FF:000004">
    <property type="entry name" value="Molybdopterin molybdenumtransferase"/>
    <property type="match status" value="1"/>
</dbReference>
<dbReference type="GO" id="GO:0005524">
    <property type="term" value="F:ATP binding"/>
    <property type="evidence" value="ECO:0007669"/>
    <property type="project" value="UniProtKB-UniRule"/>
</dbReference>
<keyword evidence="11 14" id="KW-0501">Molybdenum cofactor biosynthesis</keyword>
<dbReference type="InterPro" id="IPR036135">
    <property type="entry name" value="MoeA_linker/N_sf"/>
</dbReference>
<dbReference type="EC" id="2.7.7.75" evidence="14"/>
<dbReference type="SUPFAM" id="SSF53218">
    <property type="entry name" value="Molybdenum cofactor biosynthesis proteins"/>
    <property type="match status" value="1"/>
</dbReference>
<evidence type="ECO:0000256" key="10">
    <source>
        <dbReference type="ARBA" id="ARBA00022842"/>
    </source>
</evidence>
<comment type="catalytic activity">
    <reaction evidence="14">
        <text>molybdopterin + ATP + H(+) = adenylyl-molybdopterin + diphosphate</text>
        <dbReference type="Rhea" id="RHEA:31331"/>
        <dbReference type="ChEBI" id="CHEBI:15378"/>
        <dbReference type="ChEBI" id="CHEBI:30616"/>
        <dbReference type="ChEBI" id="CHEBI:33019"/>
        <dbReference type="ChEBI" id="CHEBI:58698"/>
        <dbReference type="ChEBI" id="CHEBI:62727"/>
    </reaction>
</comment>
<feature type="domain" description="MoaB/Mog" evidence="15">
    <location>
        <begin position="526"/>
        <end position="674"/>
    </location>
</feature>
<dbReference type="InterPro" id="IPR001453">
    <property type="entry name" value="MoaB/Mog_dom"/>
</dbReference>
<keyword evidence="10 14" id="KW-0460">Magnesium</keyword>
<dbReference type="InterPro" id="IPR038987">
    <property type="entry name" value="MoeA-like"/>
</dbReference>
<comment type="similarity">
    <text evidence="4">In the C-terminal section; belongs to the MoeA family.</text>
</comment>
<dbReference type="FunFam" id="3.40.980.10:FF:000009">
    <property type="entry name" value="Molybdopterin molybdenumtransferase"/>
    <property type="match status" value="1"/>
</dbReference>
<dbReference type="Pfam" id="PF03453">
    <property type="entry name" value="MoeA_N"/>
    <property type="match status" value="1"/>
</dbReference>
<dbReference type="Gene3D" id="2.40.340.10">
    <property type="entry name" value="MoeA, C-terminal, domain IV"/>
    <property type="match status" value="1"/>
</dbReference>
<dbReference type="InterPro" id="IPR036322">
    <property type="entry name" value="WD40_repeat_dom_sf"/>
</dbReference>
<dbReference type="CDD" id="cd00887">
    <property type="entry name" value="MoeA"/>
    <property type="match status" value="1"/>
</dbReference>
<evidence type="ECO:0000256" key="3">
    <source>
        <dbReference type="ARBA" id="ARBA00007589"/>
    </source>
</evidence>
<evidence type="ECO:0000313" key="16">
    <source>
        <dbReference type="EMBL" id="KAK9840649.1"/>
    </source>
</evidence>
<keyword evidence="9" id="KW-0067">ATP-binding</keyword>
<keyword evidence="7 14" id="KW-0479">Metal-binding</keyword>
<comment type="caution">
    <text evidence="16">The sequence shown here is derived from an EMBL/GenBank/DDBJ whole genome shotgun (WGS) entry which is preliminary data.</text>
</comment>
<evidence type="ECO:0000256" key="5">
    <source>
        <dbReference type="ARBA" id="ARBA00022505"/>
    </source>
</evidence>
<gene>
    <name evidence="16" type="ORF">WJX81_006905</name>
</gene>
<reference evidence="16 17" key="1">
    <citation type="journal article" date="2024" name="Nat. Commun.">
        <title>Phylogenomics reveals the evolutionary origins of lichenization in chlorophyte algae.</title>
        <authorList>
            <person name="Puginier C."/>
            <person name="Libourel C."/>
            <person name="Otte J."/>
            <person name="Skaloud P."/>
            <person name="Haon M."/>
            <person name="Grisel S."/>
            <person name="Petersen M."/>
            <person name="Berrin J.G."/>
            <person name="Delaux P.M."/>
            <person name="Dal Grande F."/>
            <person name="Keller J."/>
        </authorList>
    </citation>
    <scope>NUCLEOTIDE SEQUENCE [LARGE SCALE GENOMIC DNA]</scope>
    <source>
        <strain evidence="16 17">SAG 245.80</strain>
    </source>
</reference>
<dbReference type="InterPro" id="IPR005111">
    <property type="entry name" value="MoeA_C_domain_IV"/>
</dbReference>
<dbReference type="GO" id="GO:0061599">
    <property type="term" value="F:molybdopterin molybdotransferase activity"/>
    <property type="evidence" value="ECO:0007669"/>
    <property type="project" value="UniProtKB-UniRule"/>
</dbReference>
<dbReference type="SUPFAM" id="SSF63882">
    <property type="entry name" value="MoeA N-terminal region -like"/>
    <property type="match status" value="1"/>
</dbReference>
<dbReference type="SMART" id="SM00320">
    <property type="entry name" value="WD40"/>
    <property type="match status" value="1"/>
</dbReference>
<comment type="catalytic activity">
    <reaction evidence="14">
        <text>adenylyl-molybdopterin + molybdate = Mo-molybdopterin + AMP + H(+)</text>
        <dbReference type="Rhea" id="RHEA:35047"/>
        <dbReference type="ChEBI" id="CHEBI:15378"/>
        <dbReference type="ChEBI" id="CHEBI:36264"/>
        <dbReference type="ChEBI" id="CHEBI:62727"/>
        <dbReference type="ChEBI" id="CHEBI:71302"/>
        <dbReference type="ChEBI" id="CHEBI:456215"/>
    </reaction>
</comment>
<keyword evidence="17" id="KW-1185">Reference proteome</keyword>
<sequence>MAVHDPQASKPTVLLPPSPNWYGAHIADWACDGSLYAFAARNVIVLVQPAAHACIAVLSSHTSRVTVVAFVPCAADVRDSALRLVSAAADCCVRVWDCRACKCLRAARGLPAEPSAAAVLRTGMLAVLGDKQGNMLTWRLDSASSKPVRLRMRLSAPIVSLAANPSVDAQEDSKDGSGTAAFHWLISSSYGGAMHAWAVPLRSGEPPPPPAPWFLAAAVNDTAIQVCGISGTSLTQGPLLRGHSGRPLVLPVGQQDRGVTTGAGLRDTLQASLEMRDLADAAAEEAGAASGPARVLAAQRGAALRLMRGDVGGALEVLAGSGALTADFVSMAAAGGRRVWEAAVRALAAQLETQGEQHLAALHLLSVADTVGLSSAAGCILAQDILAQEPLPPFPASIKDGYAVRSHDGPGEYSVEVGALAGTAPGRLSPGYVAYIGTGGPLPEGADAVVQIEHTEQLPPEPSGRQRVRIVKAAKGPGDDVRAVGSDIKAGEVVLQRGDRLGAAEIGLLATVGAAKLQVGGRPRVGVLSTGNELVEPGVQQLAPGQIRDANRAMLAAAAQAAGALVVDLGIAGDEAGQVEAKFEETINSGVDVLLTTGGVSMGDKDFIKPLLERRGTVHFGKVRMKPGKPLTFATLEIPAAGGSTRPLLVFGLPGNPVSSIVTFTLVVLPALRKLAGWLDPSLRRVHARLAAPLKLDPERPEYHRATLHWERRLGMEEGAVGGELVAESTGGQISSRLLSMRSANALLELPQASGTLPAGTMVSALLIADLGMMPVAESVALTAQPAAS</sequence>
<comment type="cofactor">
    <cofactor evidence="1 14">
        <name>Mg(2+)</name>
        <dbReference type="ChEBI" id="CHEBI:18420"/>
    </cofactor>
</comment>
<evidence type="ECO:0000313" key="17">
    <source>
        <dbReference type="Proteomes" id="UP001445335"/>
    </source>
</evidence>
<keyword evidence="13" id="KW-0853">WD repeat</keyword>
<evidence type="ECO:0000256" key="1">
    <source>
        <dbReference type="ARBA" id="ARBA00001946"/>
    </source>
</evidence>
<dbReference type="InterPro" id="IPR015943">
    <property type="entry name" value="WD40/YVTN_repeat-like_dom_sf"/>
</dbReference>
<dbReference type="GO" id="GO:0061598">
    <property type="term" value="F:molybdopterin adenylyltransferase activity"/>
    <property type="evidence" value="ECO:0007669"/>
    <property type="project" value="UniProtKB-UniRule"/>
</dbReference>
<evidence type="ECO:0000256" key="11">
    <source>
        <dbReference type="ARBA" id="ARBA00023150"/>
    </source>
</evidence>
<dbReference type="Gene3D" id="3.90.105.10">
    <property type="entry name" value="Molybdopterin biosynthesis moea protein, domain 2"/>
    <property type="match status" value="1"/>
</dbReference>
<dbReference type="GO" id="GO:0005829">
    <property type="term" value="C:cytosol"/>
    <property type="evidence" value="ECO:0007669"/>
    <property type="project" value="TreeGrafter"/>
</dbReference>
<keyword evidence="12" id="KW-0511">Multifunctional enzyme</keyword>
<dbReference type="GO" id="GO:0046872">
    <property type="term" value="F:metal ion binding"/>
    <property type="evidence" value="ECO:0007669"/>
    <property type="project" value="UniProtKB-UniRule"/>
</dbReference>
<evidence type="ECO:0000256" key="6">
    <source>
        <dbReference type="ARBA" id="ARBA00022679"/>
    </source>
</evidence>
<dbReference type="PANTHER" id="PTHR10192:SF5">
    <property type="entry name" value="GEPHYRIN"/>
    <property type="match status" value="1"/>
</dbReference>